<proteinExistence type="predicted"/>
<keyword evidence="1" id="KW-1133">Transmembrane helix</keyword>
<organism evidence="2 3">
    <name type="scientific">Tenacibaculum vairaonense</name>
    <dbReference type="NCBI Taxonomy" id="3137860"/>
    <lineage>
        <taxon>Bacteria</taxon>
        <taxon>Pseudomonadati</taxon>
        <taxon>Bacteroidota</taxon>
        <taxon>Flavobacteriia</taxon>
        <taxon>Flavobacteriales</taxon>
        <taxon>Flavobacteriaceae</taxon>
        <taxon>Tenacibaculum</taxon>
    </lineage>
</organism>
<dbReference type="Proteomes" id="UP001497602">
    <property type="component" value="Unassembled WGS sequence"/>
</dbReference>
<keyword evidence="3" id="KW-1185">Reference proteome</keyword>
<evidence type="ECO:0000313" key="3">
    <source>
        <dbReference type="Proteomes" id="UP001497602"/>
    </source>
</evidence>
<evidence type="ECO:0000313" key="2">
    <source>
        <dbReference type="EMBL" id="CAL2108335.1"/>
    </source>
</evidence>
<sequence length="58" mass="6699">MFVIVNSKLPKSHLESNHPLFSDLIGFNIVLTIAFLFFFILQPVLSVLQLLNLFPKRK</sequence>
<dbReference type="EMBL" id="CAXJRC010000044">
    <property type="protein sequence ID" value="CAL2108335.1"/>
    <property type="molecule type" value="Genomic_DNA"/>
</dbReference>
<keyword evidence="1" id="KW-0812">Transmembrane</keyword>
<feature type="transmembrane region" description="Helical" evidence="1">
    <location>
        <begin position="24"/>
        <end position="48"/>
    </location>
</feature>
<comment type="caution">
    <text evidence="2">The sequence shown here is derived from an EMBL/GenBank/DDBJ whole genome shotgun (WGS) entry which is preliminary data.</text>
</comment>
<accession>A0ABM9PRA0</accession>
<reference evidence="2 3" key="1">
    <citation type="submission" date="2024-05" db="EMBL/GenBank/DDBJ databases">
        <authorList>
            <person name="Duchaud E."/>
        </authorList>
    </citation>
    <scope>NUCLEOTIDE SEQUENCE [LARGE SCALE GENOMIC DNA]</scope>
    <source>
        <strain evidence="2">Ena-SAMPLE-TAB-13-05-2024-13:56:06:370-140305</strain>
    </source>
</reference>
<keyword evidence="1" id="KW-0472">Membrane</keyword>
<name>A0ABM9PRA0_9FLAO</name>
<protein>
    <submittedName>
        <fullName evidence="2">Uncharacterized protein</fullName>
    </submittedName>
</protein>
<gene>
    <name evidence="2" type="ORF">T190115A13A_70108</name>
</gene>
<evidence type="ECO:0000256" key="1">
    <source>
        <dbReference type="SAM" id="Phobius"/>
    </source>
</evidence>